<dbReference type="EMBL" id="LNAM01000057">
    <property type="protein sequence ID" value="KSV60022.1"/>
    <property type="molecule type" value="Genomic_DNA"/>
</dbReference>
<keyword evidence="4 9" id="KW-0812">Transmembrane</keyword>
<feature type="domain" description="ABC transporter" evidence="10">
    <location>
        <begin position="332"/>
        <end position="565"/>
    </location>
</feature>
<keyword evidence="13" id="KW-1185">Reference proteome</keyword>
<dbReference type="RefSeq" id="WP_058351753.1">
    <property type="nucleotide sequence ID" value="NZ_CABMMD010000057.1"/>
</dbReference>
<feature type="domain" description="ABC transmembrane type-1" evidence="11">
    <location>
        <begin position="16"/>
        <end position="298"/>
    </location>
</feature>
<evidence type="ECO:0000256" key="7">
    <source>
        <dbReference type="ARBA" id="ARBA00022989"/>
    </source>
</evidence>
<keyword evidence="5" id="KW-0547">Nucleotide-binding</keyword>
<keyword evidence="7 9" id="KW-1133">Transmembrane helix</keyword>
<evidence type="ECO:0000256" key="6">
    <source>
        <dbReference type="ARBA" id="ARBA00022840"/>
    </source>
</evidence>
<dbReference type="Proteomes" id="UP000054874">
    <property type="component" value="Unassembled WGS sequence"/>
</dbReference>
<dbReference type="CDD" id="cd18542">
    <property type="entry name" value="ABC_6TM_YknU_like"/>
    <property type="match status" value="1"/>
</dbReference>
<dbReference type="Gene3D" id="1.20.1560.10">
    <property type="entry name" value="ABC transporter type 1, transmembrane domain"/>
    <property type="match status" value="1"/>
</dbReference>
<proteinExistence type="predicted"/>
<dbReference type="InterPro" id="IPR027417">
    <property type="entry name" value="P-loop_NTPase"/>
</dbReference>
<dbReference type="InterPro" id="IPR003593">
    <property type="entry name" value="AAA+_ATPase"/>
</dbReference>
<evidence type="ECO:0000256" key="3">
    <source>
        <dbReference type="ARBA" id="ARBA00022475"/>
    </source>
</evidence>
<dbReference type="PROSITE" id="PS50929">
    <property type="entry name" value="ABC_TM1F"/>
    <property type="match status" value="1"/>
</dbReference>
<dbReference type="InterPro" id="IPR011527">
    <property type="entry name" value="ABC1_TM_dom"/>
</dbReference>
<name>A0A0V8QIF0_9FIRM</name>
<evidence type="ECO:0000256" key="9">
    <source>
        <dbReference type="SAM" id="Phobius"/>
    </source>
</evidence>
<keyword evidence="6" id="KW-0067">ATP-binding</keyword>
<keyword evidence="8 9" id="KW-0472">Membrane</keyword>
<keyword evidence="3" id="KW-1003">Cell membrane</keyword>
<evidence type="ECO:0000256" key="4">
    <source>
        <dbReference type="ARBA" id="ARBA00022692"/>
    </source>
</evidence>
<dbReference type="PROSITE" id="PS51257">
    <property type="entry name" value="PROKAR_LIPOPROTEIN"/>
    <property type="match status" value="1"/>
</dbReference>
<dbReference type="GO" id="GO:0015421">
    <property type="term" value="F:ABC-type oligopeptide transporter activity"/>
    <property type="evidence" value="ECO:0007669"/>
    <property type="project" value="TreeGrafter"/>
</dbReference>
<evidence type="ECO:0000259" key="11">
    <source>
        <dbReference type="PROSITE" id="PS50929"/>
    </source>
</evidence>
<dbReference type="PANTHER" id="PTHR43394:SF1">
    <property type="entry name" value="ATP-BINDING CASSETTE SUB-FAMILY B MEMBER 10, MITOCHONDRIAL"/>
    <property type="match status" value="1"/>
</dbReference>
<dbReference type="InterPro" id="IPR039421">
    <property type="entry name" value="Type_1_exporter"/>
</dbReference>
<dbReference type="InterPro" id="IPR003439">
    <property type="entry name" value="ABC_transporter-like_ATP-bd"/>
</dbReference>
<comment type="subcellular location">
    <subcellularLocation>
        <location evidence="1">Cell membrane</location>
        <topology evidence="1">Multi-pass membrane protein</topology>
    </subcellularLocation>
</comment>
<dbReference type="PANTHER" id="PTHR43394">
    <property type="entry name" value="ATP-DEPENDENT PERMEASE MDL1, MITOCHONDRIAL"/>
    <property type="match status" value="1"/>
</dbReference>
<keyword evidence="2" id="KW-0813">Transport</keyword>
<evidence type="ECO:0000256" key="1">
    <source>
        <dbReference type="ARBA" id="ARBA00004651"/>
    </source>
</evidence>
<feature type="transmembrane region" description="Helical" evidence="9">
    <location>
        <begin position="12"/>
        <end position="31"/>
    </location>
</feature>
<dbReference type="GO" id="GO:0005886">
    <property type="term" value="C:plasma membrane"/>
    <property type="evidence" value="ECO:0007669"/>
    <property type="project" value="UniProtKB-SubCell"/>
</dbReference>
<feature type="transmembrane region" description="Helical" evidence="9">
    <location>
        <begin position="154"/>
        <end position="173"/>
    </location>
</feature>
<evidence type="ECO:0000256" key="8">
    <source>
        <dbReference type="ARBA" id="ARBA00023136"/>
    </source>
</evidence>
<evidence type="ECO:0000313" key="12">
    <source>
        <dbReference type="EMBL" id="KSV60022.1"/>
    </source>
</evidence>
<evidence type="ECO:0000313" key="13">
    <source>
        <dbReference type="Proteomes" id="UP000054874"/>
    </source>
</evidence>
<dbReference type="AlphaFoldDB" id="A0A0V8QIF0"/>
<evidence type="ECO:0000256" key="2">
    <source>
        <dbReference type="ARBA" id="ARBA00022448"/>
    </source>
</evidence>
<comment type="caution">
    <text evidence="12">The sequence shown here is derived from an EMBL/GenBank/DDBJ whole genome shotgun (WGS) entry which is preliminary data.</text>
</comment>
<dbReference type="SUPFAM" id="SSF90123">
    <property type="entry name" value="ABC transporter transmembrane region"/>
    <property type="match status" value="1"/>
</dbReference>
<dbReference type="SMART" id="SM00382">
    <property type="entry name" value="AAA"/>
    <property type="match status" value="1"/>
</dbReference>
<dbReference type="GO" id="GO:0005524">
    <property type="term" value="F:ATP binding"/>
    <property type="evidence" value="ECO:0007669"/>
    <property type="project" value="UniProtKB-KW"/>
</dbReference>
<evidence type="ECO:0000256" key="5">
    <source>
        <dbReference type="ARBA" id="ARBA00022741"/>
    </source>
</evidence>
<dbReference type="STRING" id="290052.ASU35_07025"/>
<feature type="transmembrane region" description="Helical" evidence="9">
    <location>
        <begin position="122"/>
        <end position="147"/>
    </location>
</feature>
<dbReference type="FunFam" id="3.40.50.300:FF:000221">
    <property type="entry name" value="Multidrug ABC transporter ATP-binding protein"/>
    <property type="match status" value="1"/>
</dbReference>
<dbReference type="Pfam" id="PF00005">
    <property type="entry name" value="ABC_tran"/>
    <property type="match status" value="1"/>
</dbReference>
<reference evidence="12 13" key="1">
    <citation type="submission" date="2015-11" db="EMBL/GenBank/DDBJ databases">
        <title>Butyribacter intestini gen. nov., sp. nov., a butyric acid-producing bacterium of the family Lachnospiraceae isolated from the human faeces.</title>
        <authorList>
            <person name="Zou Y."/>
            <person name="Xue W."/>
            <person name="Luo G."/>
            <person name="Lv M."/>
        </authorList>
    </citation>
    <scope>NUCLEOTIDE SEQUENCE [LARGE SCALE GENOMIC DNA]</scope>
    <source>
        <strain evidence="12 13">ACET-33324</strain>
    </source>
</reference>
<dbReference type="PROSITE" id="PS50893">
    <property type="entry name" value="ABC_TRANSPORTER_2"/>
    <property type="match status" value="1"/>
</dbReference>
<dbReference type="Gene3D" id="3.40.50.300">
    <property type="entry name" value="P-loop containing nucleotide triphosphate hydrolases"/>
    <property type="match status" value="1"/>
</dbReference>
<dbReference type="InterPro" id="IPR036640">
    <property type="entry name" value="ABC1_TM_sf"/>
</dbReference>
<dbReference type="Pfam" id="PF00664">
    <property type="entry name" value="ABC_membrane"/>
    <property type="match status" value="1"/>
</dbReference>
<dbReference type="SUPFAM" id="SSF52540">
    <property type="entry name" value="P-loop containing nucleoside triphosphate hydrolases"/>
    <property type="match status" value="1"/>
</dbReference>
<dbReference type="PROSITE" id="PS00211">
    <property type="entry name" value="ABC_TRANSPORTER_1"/>
    <property type="match status" value="1"/>
</dbReference>
<accession>A0A0V8QIF0</accession>
<sequence length="578" mass="65288">MKKLTDYIKKYWLSYLFAVACMVTAIGLDMLFPMITKTIVDEVLKKGKMELLKGCLMGILLIGIGRCVTGYAKEYTFDIVSSKIARELRKDLFSHIQRLSMSYFVNTNTGTLMARVKDDIDAVWAALGYVGMLILEIIIHTVIVIYCMLRLSPGLTIIPLIVMPIMGTCAIFMERRLNKIYEEISEENAKLNTVAEENLAGVRTVKAFAREKFEIQKFLSHNSRYYELNMQQSKALAKYQPYFQFAGKLIPMISVVIGGVFVIRGEITLGTLVAFQEYSRNIVWPMETIGWVANDFSAAVASYKKIRRIFKEVPEIKEPENGKELKNPVGDITFDKVSFCLEEKEILKDISFHVAPGKTLGIMGATGAGKSSIINLLERFYDVTEGKILFDGEDIRDISLKSLRGSMALVMQDVFLFSDTIEENIKMGKRCEVDAKRIQEAARFAQADDFIGEMEEKYSTVVGERGVGLSGGQKQRISIARAVAKRTPVLIMDDSTSALDMETEHQIQRELKGLTGTTKLIIAHRISAVRHADEILILKEGQIAERGTHEELLERKGLYYETYKAQYGSYQEVIEGWQ</sequence>
<evidence type="ECO:0000259" key="10">
    <source>
        <dbReference type="PROSITE" id="PS50893"/>
    </source>
</evidence>
<dbReference type="OrthoDB" id="9762778at2"/>
<organism evidence="12 13">
    <name type="scientific">Acetivibrio ethanolgignens</name>
    <dbReference type="NCBI Taxonomy" id="290052"/>
    <lineage>
        <taxon>Bacteria</taxon>
        <taxon>Bacillati</taxon>
        <taxon>Bacillota</taxon>
        <taxon>Clostridia</taxon>
        <taxon>Eubacteriales</taxon>
        <taxon>Oscillospiraceae</taxon>
        <taxon>Acetivibrio</taxon>
    </lineage>
</organism>
<dbReference type="InterPro" id="IPR017871">
    <property type="entry name" value="ABC_transporter-like_CS"/>
</dbReference>
<feature type="transmembrane region" description="Helical" evidence="9">
    <location>
        <begin position="51"/>
        <end position="72"/>
    </location>
</feature>
<dbReference type="GO" id="GO:0016887">
    <property type="term" value="F:ATP hydrolysis activity"/>
    <property type="evidence" value="ECO:0007669"/>
    <property type="project" value="InterPro"/>
</dbReference>
<gene>
    <name evidence="12" type="ORF">ASU35_07025</name>
</gene>
<protein>
    <submittedName>
        <fullName evidence="12">ABC transporter</fullName>
    </submittedName>
</protein>